<dbReference type="PANTHER" id="PTHR48079:SF6">
    <property type="entry name" value="NAD(P)-BINDING DOMAIN-CONTAINING PROTEIN-RELATED"/>
    <property type="match status" value="1"/>
</dbReference>
<accession>A0A3B0SRS4</accession>
<name>A0A3B0SRS4_9ZZZZ</name>
<organism evidence="2">
    <name type="scientific">hydrothermal vent metagenome</name>
    <dbReference type="NCBI Taxonomy" id="652676"/>
    <lineage>
        <taxon>unclassified sequences</taxon>
        <taxon>metagenomes</taxon>
        <taxon>ecological metagenomes</taxon>
    </lineage>
</organism>
<evidence type="ECO:0000313" key="2">
    <source>
        <dbReference type="EMBL" id="VAV99143.1"/>
    </source>
</evidence>
<protein>
    <submittedName>
        <fullName evidence="2">NAD(P)H steroid dehydrogenase-like protein in alkane synthesis cluster</fullName>
    </submittedName>
</protein>
<dbReference type="InterPro" id="IPR051783">
    <property type="entry name" value="NAD(P)-dependent_oxidoreduct"/>
</dbReference>
<feature type="domain" description="NAD-dependent epimerase/dehydratase" evidence="1">
    <location>
        <begin position="3"/>
        <end position="211"/>
    </location>
</feature>
<dbReference type="GO" id="GO:0005737">
    <property type="term" value="C:cytoplasm"/>
    <property type="evidence" value="ECO:0007669"/>
    <property type="project" value="TreeGrafter"/>
</dbReference>
<evidence type="ECO:0000259" key="1">
    <source>
        <dbReference type="Pfam" id="PF01370"/>
    </source>
</evidence>
<dbReference type="PANTHER" id="PTHR48079">
    <property type="entry name" value="PROTEIN YEEZ"/>
    <property type="match status" value="1"/>
</dbReference>
<dbReference type="EMBL" id="UOEK01000156">
    <property type="protein sequence ID" value="VAV99143.1"/>
    <property type="molecule type" value="Genomic_DNA"/>
</dbReference>
<dbReference type="Pfam" id="PF01370">
    <property type="entry name" value="Epimerase"/>
    <property type="match status" value="1"/>
</dbReference>
<dbReference type="GO" id="GO:0004029">
    <property type="term" value="F:aldehyde dehydrogenase (NAD+) activity"/>
    <property type="evidence" value="ECO:0007669"/>
    <property type="project" value="TreeGrafter"/>
</dbReference>
<dbReference type="AlphaFoldDB" id="A0A3B0SRS4"/>
<proteinExistence type="predicted"/>
<dbReference type="InterPro" id="IPR001509">
    <property type="entry name" value="Epimerase_deHydtase"/>
</dbReference>
<sequence>MKVFVTGATSLIGRSVVARLIERGDDVAVFQRRPSGLDVEEHLGDITDRDGLARAMADAEAVVHVAARVAVTGPWDQFERINVGGTRNAIEAARGAGVRRFVQVSSPSVTHTGRSLVGAPADPADPDHARGHYARSKALAELVALGASSETMPVVAIRPHLIWGPGDTQLVGRIVDRARKGRLAIVGSGTALIDSIYIDNAADALVAAVDRAPRLGGRALVVTNGQPRPVRELVNRIVVAAGLTPPRRKVPFQVARTGGLIAERIWALRGADSEPPMTSFLAEQLATAHWFDQRKAREALDWEPKVSLDEGFDRLAAWFAEESPHN</sequence>
<gene>
    <name evidence="2" type="ORF">MNBD_ACTINO02-2148</name>
</gene>
<reference evidence="2" key="1">
    <citation type="submission" date="2018-06" db="EMBL/GenBank/DDBJ databases">
        <authorList>
            <person name="Zhirakovskaya E."/>
        </authorList>
    </citation>
    <scope>NUCLEOTIDE SEQUENCE</scope>
</reference>
<dbReference type="SUPFAM" id="SSF51735">
    <property type="entry name" value="NAD(P)-binding Rossmann-fold domains"/>
    <property type="match status" value="1"/>
</dbReference>
<dbReference type="InterPro" id="IPR036291">
    <property type="entry name" value="NAD(P)-bd_dom_sf"/>
</dbReference>
<dbReference type="Gene3D" id="3.40.50.720">
    <property type="entry name" value="NAD(P)-binding Rossmann-like Domain"/>
    <property type="match status" value="1"/>
</dbReference>